<dbReference type="SMART" id="SM00091">
    <property type="entry name" value="PAS"/>
    <property type="match status" value="1"/>
</dbReference>
<dbReference type="Proteomes" id="UP000031967">
    <property type="component" value="Unassembled WGS sequence"/>
</dbReference>
<feature type="domain" description="Response regulatory" evidence="4">
    <location>
        <begin position="13"/>
        <end position="130"/>
    </location>
</feature>
<evidence type="ECO:0000313" key="7">
    <source>
        <dbReference type="Proteomes" id="UP000031967"/>
    </source>
</evidence>
<dbReference type="PROSITE" id="PS50112">
    <property type="entry name" value="PAS"/>
    <property type="match status" value="1"/>
</dbReference>
<evidence type="ECO:0008006" key="8">
    <source>
        <dbReference type="Google" id="ProtNLM"/>
    </source>
</evidence>
<dbReference type="RefSeq" id="WP_041048402.1">
    <property type="nucleotide sequence ID" value="NZ_JXAK01000025.1"/>
</dbReference>
<evidence type="ECO:0000259" key="4">
    <source>
        <dbReference type="PROSITE" id="PS50110"/>
    </source>
</evidence>
<evidence type="ECO:0000313" key="6">
    <source>
        <dbReference type="EMBL" id="KIL40193.1"/>
    </source>
</evidence>
<keyword evidence="7" id="KW-1185">Reference proteome</keyword>
<dbReference type="InterPro" id="IPR011006">
    <property type="entry name" value="CheY-like_superfamily"/>
</dbReference>
<dbReference type="PROSITE" id="PS50110">
    <property type="entry name" value="RESPONSE_REGULATORY"/>
    <property type="match status" value="1"/>
</dbReference>
<feature type="domain" description="PAS" evidence="5">
    <location>
        <begin position="178"/>
        <end position="237"/>
    </location>
</feature>
<dbReference type="SUPFAM" id="SSF55785">
    <property type="entry name" value="PYP-like sensor domain (PAS domain)"/>
    <property type="match status" value="2"/>
</dbReference>
<dbReference type="InterPro" id="IPR000014">
    <property type="entry name" value="PAS"/>
</dbReference>
<organism evidence="6 7">
    <name type="scientific">Gordoniibacillus kamchatkensis</name>
    <dbReference type="NCBI Taxonomy" id="1590651"/>
    <lineage>
        <taxon>Bacteria</taxon>
        <taxon>Bacillati</taxon>
        <taxon>Bacillota</taxon>
        <taxon>Bacilli</taxon>
        <taxon>Bacillales</taxon>
        <taxon>Paenibacillaceae</taxon>
        <taxon>Gordoniibacillus</taxon>
    </lineage>
</organism>
<sequence>MERRDSMDNERINILLVDDRADHLVALESALRSDQYRLMTAFSGEEALKLILKHEFAVILLDVQMPGMNGFETARLIKMREVSMQIPIIFMTAFDSTHGESFQGPSAGAIDYIVKPFSPQTLKQKIDRFVKLHQTRRQLWRQRGLKQKGAFETGQMPTTSASEPSSLSPMSALPADVSYGQTITILESIADAFVAVDRDWRFTYANREAERRLGMSRAELVGRLLWTVPTHLQKPEDVYRAFRQAAAEQIPVHVECCSEDEKMWFEIRAYPSGSGLSIYFSEVTARKRMELELQRSQQYFRQIFNSSPSLMALCRPDGSFLDVNEAGSGIPATVWSNCAAAPCK</sequence>
<protein>
    <recommendedName>
        <fullName evidence="8">Response regulator</fullName>
    </recommendedName>
</protein>
<dbReference type="InterPro" id="IPR013656">
    <property type="entry name" value="PAS_4"/>
</dbReference>
<dbReference type="Pfam" id="PF13188">
    <property type="entry name" value="PAS_8"/>
    <property type="match status" value="1"/>
</dbReference>
<dbReference type="EMBL" id="JXAK01000025">
    <property type="protein sequence ID" value="KIL40193.1"/>
    <property type="molecule type" value="Genomic_DNA"/>
</dbReference>
<evidence type="ECO:0000259" key="5">
    <source>
        <dbReference type="PROSITE" id="PS50112"/>
    </source>
</evidence>
<evidence type="ECO:0000256" key="3">
    <source>
        <dbReference type="SAM" id="MobiDB-lite"/>
    </source>
</evidence>
<dbReference type="NCBIfam" id="TIGR00229">
    <property type="entry name" value="sensory_box"/>
    <property type="match status" value="1"/>
</dbReference>
<comment type="caution">
    <text evidence="6">The sequence shown here is derived from an EMBL/GenBank/DDBJ whole genome shotgun (WGS) entry which is preliminary data.</text>
</comment>
<dbReference type="Gene3D" id="3.40.50.2300">
    <property type="match status" value="1"/>
</dbReference>
<dbReference type="Pfam" id="PF08448">
    <property type="entry name" value="PAS_4"/>
    <property type="match status" value="1"/>
</dbReference>
<proteinExistence type="predicted"/>
<dbReference type="InterPro" id="IPR050595">
    <property type="entry name" value="Bact_response_regulator"/>
</dbReference>
<dbReference type="Gene3D" id="3.30.450.20">
    <property type="entry name" value="PAS domain"/>
    <property type="match status" value="2"/>
</dbReference>
<reference evidence="6 7" key="1">
    <citation type="submission" date="2014-12" db="EMBL/GenBank/DDBJ databases">
        <title>Draft genome sequence of Paenibacillus kamchatkensis strain B-2647.</title>
        <authorList>
            <person name="Karlyshev A.V."/>
            <person name="Kudryashova E.B."/>
        </authorList>
    </citation>
    <scope>NUCLEOTIDE SEQUENCE [LARGE SCALE GENOMIC DNA]</scope>
    <source>
        <strain evidence="6 7">VKM B-2647</strain>
    </source>
</reference>
<dbReference type="InterPro" id="IPR035965">
    <property type="entry name" value="PAS-like_dom_sf"/>
</dbReference>
<dbReference type="PANTHER" id="PTHR44591">
    <property type="entry name" value="STRESS RESPONSE REGULATOR PROTEIN 1"/>
    <property type="match status" value="1"/>
</dbReference>
<evidence type="ECO:0000256" key="1">
    <source>
        <dbReference type="ARBA" id="ARBA00022553"/>
    </source>
</evidence>
<feature type="compositionally biased region" description="Low complexity" evidence="3">
    <location>
        <begin position="160"/>
        <end position="169"/>
    </location>
</feature>
<dbReference type="SUPFAM" id="SSF52172">
    <property type="entry name" value="CheY-like"/>
    <property type="match status" value="1"/>
</dbReference>
<keyword evidence="1 2" id="KW-0597">Phosphoprotein</keyword>
<dbReference type="SMART" id="SM00448">
    <property type="entry name" value="REC"/>
    <property type="match status" value="1"/>
</dbReference>
<gene>
    <name evidence="6" type="ORF">SD70_15365</name>
</gene>
<accession>A0ABR5AH83</accession>
<name>A0ABR5AH83_9BACL</name>
<dbReference type="CDD" id="cd00130">
    <property type="entry name" value="PAS"/>
    <property type="match status" value="1"/>
</dbReference>
<evidence type="ECO:0000256" key="2">
    <source>
        <dbReference type="PROSITE-ProRule" id="PRU00169"/>
    </source>
</evidence>
<feature type="region of interest" description="Disordered" evidence="3">
    <location>
        <begin position="150"/>
        <end position="169"/>
    </location>
</feature>
<dbReference type="InterPro" id="IPR001789">
    <property type="entry name" value="Sig_transdc_resp-reg_receiver"/>
</dbReference>
<dbReference type="Pfam" id="PF00072">
    <property type="entry name" value="Response_reg"/>
    <property type="match status" value="1"/>
</dbReference>
<dbReference type="PANTHER" id="PTHR44591:SF3">
    <property type="entry name" value="RESPONSE REGULATORY DOMAIN-CONTAINING PROTEIN"/>
    <property type="match status" value="1"/>
</dbReference>
<feature type="modified residue" description="4-aspartylphosphate" evidence="2">
    <location>
        <position position="62"/>
    </location>
</feature>